<proteinExistence type="inferred from homology"/>
<dbReference type="Pfam" id="PF11568">
    <property type="entry name" value="Med29"/>
    <property type="match status" value="1"/>
</dbReference>
<evidence type="ECO:0000256" key="4">
    <source>
        <dbReference type="ARBA" id="ARBA00023015"/>
    </source>
</evidence>
<dbReference type="Proteomes" id="UP000076420">
    <property type="component" value="Unassembled WGS sequence"/>
</dbReference>
<evidence type="ECO:0000256" key="5">
    <source>
        <dbReference type="ARBA" id="ARBA00023163"/>
    </source>
</evidence>
<reference evidence="11" key="2">
    <citation type="submission" date="2025-04" db="UniProtKB">
        <authorList>
            <consortium name="RefSeq"/>
        </authorList>
    </citation>
    <scope>IDENTIFICATION</scope>
</reference>
<dbReference type="GO" id="GO:0016592">
    <property type="term" value="C:mediator complex"/>
    <property type="evidence" value="ECO:0007669"/>
    <property type="project" value="InterPro"/>
</dbReference>
<evidence type="ECO:0000313" key="10">
    <source>
        <dbReference type="Proteomes" id="UP001165740"/>
    </source>
</evidence>
<reference evidence="8" key="1">
    <citation type="submission" date="2020-05" db="UniProtKB">
        <authorList>
            <consortium name="EnsemblMetazoa"/>
        </authorList>
    </citation>
    <scope>IDENTIFICATION</scope>
    <source>
        <strain evidence="8">BB02</strain>
    </source>
</reference>
<evidence type="ECO:0000256" key="1">
    <source>
        <dbReference type="ARBA" id="ARBA00004123"/>
    </source>
</evidence>
<comment type="subcellular location">
    <subcellularLocation>
        <location evidence="1">Nucleus</location>
    </subcellularLocation>
</comment>
<evidence type="ECO:0000313" key="11">
    <source>
        <dbReference type="RefSeq" id="XP_013095798.1"/>
    </source>
</evidence>
<dbReference type="Proteomes" id="UP001165740">
    <property type="component" value="Chromosome 3"/>
</dbReference>
<evidence type="ECO:0000313" key="8">
    <source>
        <dbReference type="EnsemblMetazoa" id="BGLB022409-PA"/>
    </source>
</evidence>
<keyword evidence="10" id="KW-1185">Reference proteome</keyword>
<evidence type="ECO:0000256" key="2">
    <source>
        <dbReference type="ARBA" id="ARBA00009851"/>
    </source>
</evidence>
<dbReference type="GO" id="GO:0003712">
    <property type="term" value="F:transcription coregulator activity"/>
    <property type="evidence" value="ECO:0007669"/>
    <property type="project" value="TreeGrafter"/>
</dbReference>
<dbReference type="OrthoDB" id="6366949at2759"/>
<accession>A0A2C9KQG8</accession>
<evidence type="ECO:0000313" key="9">
    <source>
        <dbReference type="Proteomes" id="UP000076420"/>
    </source>
</evidence>
<dbReference type="AlphaFoldDB" id="A0A2C9KQG8"/>
<dbReference type="PANTHER" id="PTHR28314">
    <property type="entry name" value="MEDIATOR OF RNA POLYMERASE II TRANSCRIPTION SUBUNIT 29"/>
    <property type="match status" value="1"/>
</dbReference>
<organism evidence="8 9">
    <name type="scientific">Biomphalaria glabrata</name>
    <name type="common">Bloodfluke planorb</name>
    <name type="synonym">Freshwater snail</name>
    <dbReference type="NCBI Taxonomy" id="6526"/>
    <lineage>
        <taxon>Eukaryota</taxon>
        <taxon>Metazoa</taxon>
        <taxon>Spiralia</taxon>
        <taxon>Lophotrochozoa</taxon>
        <taxon>Mollusca</taxon>
        <taxon>Gastropoda</taxon>
        <taxon>Heterobranchia</taxon>
        <taxon>Euthyneura</taxon>
        <taxon>Panpulmonata</taxon>
        <taxon>Hygrophila</taxon>
        <taxon>Lymnaeoidea</taxon>
        <taxon>Planorbidae</taxon>
        <taxon>Biomphalaria</taxon>
    </lineage>
</organism>
<protein>
    <recommendedName>
        <fullName evidence="3">Mediator of RNA polymerase II transcription subunit 29</fullName>
    </recommendedName>
    <alternativeName>
        <fullName evidence="7">Mediator complex subunit 29</fullName>
    </alternativeName>
</protein>
<gene>
    <name evidence="8" type="primary">106079204</name>
    <name evidence="11" type="synonym">LOC106079204</name>
</gene>
<dbReference type="STRING" id="6526.A0A2C9KQG8"/>
<evidence type="ECO:0000256" key="6">
    <source>
        <dbReference type="ARBA" id="ARBA00023242"/>
    </source>
</evidence>
<dbReference type="VEuPathDB" id="VectorBase:BGLB022409"/>
<evidence type="ECO:0000256" key="3">
    <source>
        <dbReference type="ARBA" id="ARBA00019684"/>
    </source>
</evidence>
<keyword evidence="5" id="KW-0804">Transcription</keyword>
<dbReference type="PANTHER" id="PTHR28314:SF1">
    <property type="entry name" value="MEDIATOR OF RNA POLYMERASE II TRANSCRIPTION SUBUNIT 29"/>
    <property type="match status" value="1"/>
</dbReference>
<dbReference type="InterPro" id="IPR021018">
    <property type="entry name" value="Mediator_Med29_met"/>
</dbReference>
<keyword evidence="6" id="KW-0539">Nucleus</keyword>
<comment type="similarity">
    <text evidence="2">Belongs to the Mediator complex subunit 29 family.</text>
</comment>
<dbReference type="EnsemblMetazoa" id="BGLB022409-RA">
    <property type="protein sequence ID" value="BGLB022409-PA"/>
    <property type="gene ID" value="BGLB022409"/>
</dbReference>
<sequence>MAASGQGLVPMNNQIPVSSVMHHQVGMGPVMVGMGPGIGVGVGPPMPPNPQVPMVQNPVPPETDPIAKFKILLPRLKESLVNLFKTGGHLFYQNASQDETGAQMDNASGRFEKCLEEFYAICDLVEIYLKLAYEVIQQDKDSTRNTPNLILPQKTDAPQPEGQLYSQYLSTIRAQINCAKDIRDLLHDCLKNLPEHSHP</sequence>
<dbReference type="VEuPathDB" id="VectorBase:BGLAX_050230"/>
<dbReference type="RefSeq" id="XP_013095798.1">
    <property type="nucleotide sequence ID" value="XM_013240344.2"/>
</dbReference>
<evidence type="ECO:0000256" key="7">
    <source>
        <dbReference type="ARBA" id="ARBA00031963"/>
    </source>
</evidence>
<keyword evidence="4" id="KW-0805">Transcription regulation</keyword>
<dbReference type="GeneID" id="106079204"/>
<dbReference type="GO" id="GO:0006357">
    <property type="term" value="P:regulation of transcription by RNA polymerase II"/>
    <property type="evidence" value="ECO:0007669"/>
    <property type="project" value="TreeGrafter"/>
</dbReference>
<dbReference type="KEGG" id="bgt:106079204"/>
<dbReference type="OMA" id="NHYLPGP"/>
<name>A0A2C9KQG8_BIOGL</name>